<feature type="domain" description="HTH lysR-type" evidence="5">
    <location>
        <begin position="1"/>
        <end position="62"/>
    </location>
</feature>
<dbReference type="CDD" id="cd08422">
    <property type="entry name" value="PBP2_CrgA_like"/>
    <property type="match status" value="1"/>
</dbReference>
<dbReference type="PANTHER" id="PTHR30537">
    <property type="entry name" value="HTH-TYPE TRANSCRIPTIONAL REGULATOR"/>
    <property type="match status" value="1"/>
</dbReference>
<name>A0ABM8ZNG1_9VIBR</name>
<dbReference type="Proteomes" id="UP000838160">
    <property type="component" value="Unassembled WGS sequence"/>
</dbReference>
<keyword evidence="3" id="KW-0238">DNA-binding</keyword>
<protein>
    <submittedName>
        <fullName evidence="6">HTH-type transcriptional regulator DmlR</fullName>
    </submittedName>
</protein>
<dbReference type="Gene3D" id="3.40.190.290">
    <property type="match status" value="1"/>
</dbReference>
<dbReference type="SUPFAM" id="SSF53850">
    <property type="entry name" value="Periplasmic binding protein-like II"/>
    <property type="match status" value="1"/>
</dbReference>
<keyword evidence="7" id="KW-1185">Reference proteome</keyword>
<proteinExistence type="inferred from homology"/>
<evidence type="ECO:0000259" key="5">
    <source>
        <dbReference type="PROSITE" id="PS50931"/>
    </source>
</evidence>
<accession>A0ABM8ZNG1</accession>
<dbReference type="RefSeq" id="WP_237486622.1">
    <property type="nucleotide sequence ID" value="NZ_CAKLCM010000003.1"/>
</dbReference>
<dbReference type="EMBL" id="CAKLCM010000003">
    <property type="protein sequence ID" value="CAH0530123.1"/>
    <property type="molecule type" value="Genomic_DNA"/>
</dbReference>
<dbReference type="InterPro" id="IPR058163">
    <property type="entry name" value="LysR-type_TF_proteobact-type"/>
</dbReference>
<evidence type="ECO:0000256" key="1">
    <source>
        <dbReference type="ARBA" id="ARBA00009437"/>
    </source>
</evidence>
<evidence type="ECO:0000256" key="4">
    <source>
        <dbReference type="ARBA" id="ARBA00023163"/>
    </source>
</evidence>
<gene>
    <name evidence="6" type="primary">dmlR_11</name>
    <name evidence="6" type="ORF">VHP8226_03838</name>
</gene>
<dbReference type="InterPro" id="IPR036388">
    <property type="entry name" value="WH-like_DNA-bd_sf"/>
</dbReference>
<dbReference type="InterPro" id="IPR005119">
    <property type="entry name" value="LysR_subst-bd"/>
</dbReference>
<evidence type="ECO:0000256" key="3">
    <source>
        <dbReference type="ARBA" id="ARBA00023125"/>
    </source>
</evidence>
<evidence type="ECO:0000313" key="7">
    <source>
        <dbReference type="Proteomes" id="UP000838160"/>
    </source>
</evidence>
<organism evidence="6 7">
    <name type="scientific">Vibrio hippocampi</name>
    <dbReference type="NCBI Taxonomy" id="654686"/>
    <lineage>
        <taxon>Bacteria</taxon>
        <taxon>Pseudomonadati</taxon>
        <taxon>Pseudomonadota</taxon>
        <taxon>Gammaproteobacteria</taxon>
        <taxon>Vibrionales</taxon>
        <taxon>Vibrionaceae</taxon>
        <taxon>Vibrio</taxon>
    </lineage>
</organism>
<dbReference type="Gene3D" id="1.10.10.10">
    <property type="entry name" value="Winged helix-like DNA-binding domain superfamily/Winged helix DNA-binding domain"/>
    <property type="match status" value="1"/>
</dbReference>
<keyword evidence="4" id="KW-0804">Transcription</keyword>
<comment type="similarity">
    <text evidence="1">Belongs to the LysR transcriptional regulatory family.</text>
</comment>
<dbReference type="Pfam" id="PF03466">
    <property type="entry name" value="LysR_substrate"/>
    <property type="match status" value="1"/>
</dbReference>
<sequence length="320" mass="36049">MNYDVSLLEIKLFLMTTQFGNFSEVARRQDMTPSSVSRKMAQLEEKVGTKLLHRHTRSISLTDEGVAFNKHCTDIINQYERVVEHIEQRANTPRGTVKISAPVAFGRLHIAPYLPELLERYPLLKVEIQQTDAFVDPAAESIDLMIRIGVPQDSSLRMKRFAKQRYVMAASPSYLKSYSIPGKPEELEQHNCLVFKGTNGLQRWFIGKEKLEPYEVSGSLYSNNAETLVASAVGGSGIVVFPTWLIGEELKSGKLVALLDDYQVSTSLEQQSISALYLETDNLAAKVRVVIDFLTEKFSSTSGNNSCYWDVELNHQHRAI</sequence>
<dbReference type="PANTHER" id="PTHR30537:SF35">
    <property type="entry name" value="TRANSCRIPTIONAL REGULATORY PROTEIN"/>
    <property type="match status" value="1"/>
</dbReference>
<comment type="caution">
    <text evidence="6">The sequence shown here is derived from an EMBL/GenBank/DDBJ whole genome shotgun (WGS) entry which is preliminary data.</text>
</comment>
<dbReference type="Pfam" id="PF00126">
    <property type="entry name" value="HTH_1"/>
    <property type="match status" value="1"/>
</dbReference>
<reference evidence="6" key="1">
    <citation type="submission" date="2021-12" db="EMBL/GenBank/DDBJ databases">
        <authorList>
            <person name="Rodrigo-Torres L."/>
            <person name="Arahal R. D."/>
            <person name="Lucena T."/>
        </authorList>
    </citation>
    <scope>NUCLEOTIDE SEQUENCE</scope>
    <source>
        <strain evidence="6">CECT 8226</strain>
    </source>
</reference>
<dbReference type="InterPro" id="IPR000847">
    <property type="entry name" value="LysR_HTH_N"/>
</dbReference>
<evidence type="ECO:0000313" key="6">
    <source>
        <dbReference type="EMBL" id="CAH0530123.1"/>
    </source>
</evidence>
<dbReference type="PROSITE" id="PS50931">
    <property type="entry name" value="HTH_LYSR"/>
    <property type="match status" value="1"/>
</dbReference>
<dbReference type="SUPFAM" id="SSF46785">
    <property type="entry name" value="Winged helix' DNA-binding domain"/>
    <property type="match status" value="1"/>
</dbReference>
<dbReference type="InterPro" id="IPR036390">
    <property type="entry name" value="WH_DNA-bd_sf"/>
</dbReference>
<keyword evidence="2" id="KW-0805">Transcription regulation</keyword>
<evidence type="ECO:0000256" key="2">
    <source>
        <dbReference type="ARBA" id="ARBA00023015"/>
    </source>
</evidence>